<keyword evidence="2" id="KW-0143">Chaperone</keyword>
<comment type="similarity">
    <text evidence="1">Belongs to the prefoldin subunit beta family.</text>
</comment>
<dbReference type="PANTHER" id="PTHR21431:SF0">
    <property type="entry name" value="PREFOLDIN SUBUNIT 6"/>
    <property type="match status" value="1"/>
</dbReference>
<dbReference type="Pfam" id="PF01920">
    <property type="entry name" value="Prefoldin_2"/>
    <property type="match status" value="1"/>
</dbReference>
<dbReference type="GO" id="GO:0005737">
    <property type="term" value="C:cytoplasm"/>
    <property type="evidence" value="ECO:0007669"/>
    <property type="project" value="TreeGrafter"/>
</dbReference>
<evidence type="ECO:0008006" key="5">
    <source>
        <dbReference type="Google" id="ProtNLM"/>
    </source>
</evidence>
<gene>
    <name evidence="4" type="ORF">BSP0115_LOCUS13010</name>
</gene>
<dbReference type="CDD" id="cd23161">
    <property type="entry name" value="Prefoldin_6"/>
    <property type="match status" value="1"/>
</dbReference>
<evidence type="ECO:0000256" key="1">
    <source>
        <dbReference type="ARBA" id="ARBA00008045"/>
    </source>
</evidence>
<accession>A0A7S1CKP6</accession>
<dbReference type="EMBL" id="HBFS01019402">
    <property type="protein sequence ID" value="CAD8919748.1"/>
    <property type="molecule type" value="Transcribed_RNA"/>
</dbReference>
<dbReference type="PANTHER" id="PTHR21431">
    <property type="entry name" value="PREFOLDIN SUBUNIT 6"/>
    <property type="match status" value="1"/>
</dbReference>
<reference evidence="4" key="1">
    <citation type="submission" date="2021-01" db="EMBL/GenBank/DDBJ databases">
        <authorList>
            <person name="Corre E."/>
            <person name="Pelletier E."/>
            <person name="Niang G."/>
            <person name="Scheremetjew M."/>
            <person name="Finn R."/>
            <person name="Kale V."/>
            <person name="Holt S."/>
            <person name="Cochrane G."/>
            <person name="Meng A."/>
            <person name="Brown T."/>
            <person name="Cohen L."/>
        </authorList>
    </citation>
    <scope>NUCLEOTIDE SEQUENCE</scope>
    <source>
        <strain evidence="4">Ms1</strain>
    </source>
</reference>
<proteinExistence type="inferred from homology"/>
<dbReference type="FunFam" id="1.10.287.370:FF:000003">
    <property type="entry name" value="Prefoldin subunit 6"/>
    <property type="match status" value="1"/>
</dbReference>
<dbReference type="InterPro" id="IPR002777">
    <property type="entry name" value="PFD_beta-like"/>
</dbReference>
<dbReference type="GO" id="GO:0006457">
    <property type="term" value="P:protein folding"/>
    <property type="evidence" value="ECO:0007669"/>
    <property type="project" value="InterPro"/>
</dbReference>
<sequence length="137" mass="15194">MADANVALYNKTVEQYKDIQTELQGLVTQRTQYESQLNETGMCKEELEKLDEDTPVYKLIGPALVKQDPEEARANIKKRLAFIEGEMKRIEGAMAAKQAEMEVVRKQIGEMRAKIEAASGGGAGASEGRPAARKMMM</sequence>
<dbReference type="GO" id="GO:0051082">
    <property type="term" value="F:unfolded protein binding"/>
    <property type="evidence" value="ECO:0007669"/>
    <property type="project" value="InterPro"/>
</dbReference>
<dbReference type="GO" id="GO:0051131">
    <property type="term" value="P:chaperone-mediated protein complex assembly"/>
    <property type="evidence" value="ECO:0007669"/>
    <property type="project" value="TreeGrafter"/>
</dbReference>
<name>A0A7S1CKP6_9STRA</name>
<dbReference type="InterPro" id="IPR009053">
    <property type="entry name" value="Prefoldin"/>
</dbReference>
<dbReference type="AlphaFoldDB" id="A0A7S1CKP6"/>
<keyword evidence="3" id="KW-0175">Coiled coil</keyword>
<dbReference type="SUPFAM" id="SSF46579">
    <property type="entry name" value="Prefoldin"/>
    <property type="match status" value="1"/>
</dbReference>
<feature type="coiled-coil region" evidence="3">
    <location>
        <begin position="80"/>
        <end position="114"/>
    </location>
</feature>
<organism evidence="4">
    <name type="scientific">Bicosoecida sp. CB-2014</name>
    <dbReference type="NCBI Taxonomy" id="1486930"/>
    <lineage>
        <taxon>Eukaryota</taxon>
        <taxon>Sar</taxon>
        <taxon>Stramenopiles</taxon>
        <taxon>Bigyra</taxon>
        <taxon>Opalozoa</taxon>
        <taxon>Bicosoecida</taxon>
    </lineage>
</organism>
<dbReference type="GO" id="GO:0051087">
    <property type="term" value="F:protein-folding chaperone binding"/>
    <property type="evidence" value="ECO:0007669"/>
    <property type="project" value="TreeGrafter"/>
</dbReference>
<evidence type="ECO:0000256" key="2">
    <source>
        <dbReference type="ARBA" id="ARBA00023186"/>
    </source>
</evidence>
<evidence type="ECO:0000313" key="4">
    <source>
        <dbReference type="EMBL" id="CAD8919748.1"/>
    </source>
</evidence>
<dbReference type="GO" id="GO:0016272">
    <property type="term" value="C:prefoldin complex"/>
    <property type="evidence" value="ECO:0007669"/>
    <property type="project" value="InterPro"/>
</dbReference>
<dbReference type="Gene3D" id="1.10.287.370">
    <property type="match status" value="1"/>
</dbReference>
<evidence type="ECO:0000256" key="3">
    <source>
        <dbReference type="SAM" id="Coils"/>
    </source>
</evidence>
<protein>
    <recommendedName>
        <fullName evidence="5">Prefoldin subunit 6</fullName>
    </recommendedName>
</protein>